<sequence>MDYIAPTVRDLEVDLESGCTVSGDDLSEETFLGVKKQAKTMLAKICSRFIDGSINNENKISLCGNVSNNDGLSGENAIVQESKDIEGKKVAKEKRKKSSNKKAPKPPKPPRGPSLDSADLKLIKEISELAMLKRARIERMKALKKMKASKQSSSNSNMFATVFTVLFCLVILFQGMSSSGTPVRFQGSPLSSGAIEGGLISVQFSGNPSASEPNAPGFGSVDLVEQVTGSDPQEKLNIATG</sequence>
<keyword evidence="2" id="KW-1185">Reference proteome</keyword>
<protein>
    <submittedName>
        <fullName evidence="1">Transmembrane protein</fullName>
    </submittedName>
</protein>
<proteinExistence type="predicted"/>
<accession>A0ACC1YEY8</accession>
<keyword evidence="1" id="KW-0472">Membrane</keyword>
<gene>
    <name evidence="1" type="ORF">OWV82_005556</name>
</gene>
<reference evidence="1 2" key="1">
    <citation type="journal article" date="2023" name="Science">
        <title>Complex scaffold remodeling in plant triterpene biosynthesis.</title>
        <authorList>
            <person name="De La Pena R."/>
            <person name="Hodgson H."/>
            <person name="Liu J.C."/>
            <person name="Stephenson M.J."/>
            <person name="Martin A.C."/>
            <person name="Owen C."/>
            <person name="Harkess A."/>
            <person name="Leebens-Mack J."/>
            <person name="Jimenez L.E."/>
            <person name="Osbourn A."/>
            <person name="Sattely E.S."/>
        </authorList>
    </citation>
    <scope>NUCLEOTIDE SEQUENCE [LARGE SCALE GENOMIC DNA]</scope>
    <source>
        <strain evidence="2">cv. JPN11</strain>
        <tissue evidence="1">Leaf</tissue>
    </source>
</reference>
<evidence type="ECO:0000313" key="2">
    <source>
        <dbReference type="Proteomes" id="UP001164539"/>
    </source>
</evidence>
<name>A0ACC1YEY8_MELAZ</name>
<keyword evidence="1" id="KW-0812">Transmembrane</keyword>
<evidence type="ECO:0000313" key="1">
    <source>
        <dbReference type="EMBL" id="KAJ4721977.1"/>
    </source>
</evidence>
<organism evidence="1 2">
    <name type="scientific">Melia azedarach</name>
    <name type="common">Chinaberry tree</name>
    <dbReference type="NCBI Taxonomy" id="155640"/>
    <lineage>
        <taxon>Eukaryota</taxon>
        <taxon>Viridiplantae</taxon>
        <taxon>Streptophyta</taxon>
        <taxon>Embryophyta</taxon>
        <taxon>Tracheophyta</taxon>
        <taxon>Spermatophyta</taxon>
        <taxon>Magnoliopsida</taxon>
        <taxon>eudicotyledons</taxon>
        <taxon>Gunneridae</taxon>
        <taxon>Pentapetalae</taxon>
        <taxon>rosids</taxon>
        <taxon>malvids</taxon>
        <taxon>Sapindales</taxon>
        <taxon>Meliaceae</taxon>
        <taxon>Melia</taxon>
    </lineage>
</organism>
<dbReference type="EMBL" id="CM051396">
    <property type="protein sequence ID" value="KAJ4721977.1"/>
    <property type="molecule type" value="Genomic_DNA"/>
</dbReference>
<comment type="caution">
    <text evidence="1">The sequence shown here is derived from an EMBL/GenBank/DDBJ whole genome shotgun (WGS) entry which is preliminary data.</text>
</comment>
<dbReference type="Proteomes" id="UP001164539">
    <property type="component" value="Chromosome 3"/>
</dbReference>